<reference evidence="1 2" key="2">
    <citation type="journal article" date="2022" name="Mol. Ecol. Resour.">
        <title>The genomes of chicory, endive, great burdock and yacon provide insights into Asteraceae paleo-polyploidization history and plant inulin production.</title>
        <authorList>
            <person name="Fan W."/>
            <person name="Wang S."/>
            <person name="Wang H."/>
            <person name="Wang A."/>
            <person name="Jiang F."/>
            <person name="Liu H."/>
            <person name="Zhao H."/>
            <person name="Xu D."/>
            <person name="Zhang Y."/>
        </authorList>
    </citation>
    <scope>NUCLEOTIDE SEQUENCE [LARGE SCALE GENOMIC DNA]</scope>
    <source>
        <strain evidence="2">cv. Punajuju</strain>
        <tissue evidence="1">Leaves</tissue>
    </source>
</reference>
<organism evidence="1 2">
    <name type="scientific">Cichorium intybus</name>
    <name type="common">Chicory</name>
    <dbReference type="NCBI Taxonomy" id="13427"/>
    <lineage>
        <taxon>Eukaryota</taxon>
        <taxon>Viridiplantae</taxon>
        <taxon>Streptophyta</taxon>
        <taxon>Embryophyta</taxon>
        <taxon>Tracheophyta</taxon>
        <taxon>Spermatophyta</taxon>
        <taxon>Magnoliopsida</taxon>
        <taxon>eudicotyledons</taxon>
        <taxon>Gunneridae</taxon>
        <taxon>Pentapetalae</taxon>
        <taxon>asterids</taxon>
        <taxon>campanulids</taxon>
        <taxon>Asterales</taxon>
        <taxon>Asteraceae</taxon>
        <taxon>Cichorioideae</taxon>
        <taxon>Cichorieae</taxon>
        <taxon>Cichoriinae</taxon>
        <taxon>Cichorium</taxon>
    </lineage>
</organism>
<dbReference type="EMBL" id="CM042014">
    <property type="protein sequence ID" value="KAI3723926.1"/>
    <property type="molecule type" value="Genomic_DNA"/>
</dbReference>
<evidence type="ECO:0000313" key="2">
    <source>
        <dbReference type="Proteomes" id="UP001055811"/>
    </source>
</evidence>
<reference evidence="2" key="1">
    <citation type="journal article" date="2022" name="Mol. Ecol. Resour.">
        <title>The genomes of chicory, endive, great burdock and yacon provide insights into Asteraceae palaeo-polyploidization history and plant inulin production.</title>
        <authorList>
            <person name="Fan W."/>
            <person name="Wang S."/>
            <person name="Wang H."/>
            <person name="Wang A."/>
            <person name="Jiang F."/>
            <person name="Liu H."/>
            <person name="Zhao H."/>
            <person name="Xu D."/>
            <person name="Zhang Y."/>
        </authorList>
    </citation>
    <scope>NUCLEOTIDE SEQUENCE [LARGE SCALE GENOMIC DNA]</scope>
    <source>
        <strain evidence="2">cv. Punajuju</strain>
    </source>
</reference>
<sequence>MFFSVGKSDVNGNKENEDEEFDVFEGVLPLPSSIFDKKEKVIIQDRLDRAQFSSRIEAVMEKSSTVKAAADQVGNKFEERRLKVAQILERDDSIQGIFQKNVKIGRSQDMIDNQKGGELSKYACTKDDKLELSRNAVDSNFNTTCMHEKKIVDVQIHPLVDPQVDYANTPSLLGPIPMNFQQ</sequence>
<dbReference type="Proteomes" id="UP001055811">
    <property type="component" value="Linkage Group LG06"/>
</dbReference>
<accession>A0ACB9BPI4</accession>
<protein>
    <submittedName>
        <fullName evidence="1">Uncharacterized protein</fullName>
    </submittedName>
</protein>
<evidence type="ECO:0000313" key="1">
    <source>
        <dbReference type="EMBL" id="KAI3723926.1"/>
    </source>
</evidence>
<comment type="caution">
    <text evidence="1">The sequence shown here is derived from an EMBL/GenBank/DDBJ whole genome shotgun (WGS) entry which is preliminary data.</text>
</comment>
<proteinExistence type="predicted"/>
<gene>
    <name evidence="1" type="ORF">L2E82_35688</name>
</gene>
<name>A0ACB9BPI4_CICIN</name>
<keyword evidence="2" id="KW-1185">Reference proteome</keyword>